<gene>
    <name evidence="18" type="primary">LOC115508106</name>
</gene>
<evidence type="ECO:0000256" key="6">
    <source>
        <dbReference type="ARBA" id="ARBA00012990"/>
    </source>
</evidence>
<keyword evidence="9 15" id="KW-0547">Nucleotide-binding</keyword>
<dbReference type="InterPro" id="IPR032418">
    <property type="entry name" value="E1_FCCH"/>
</dbReference>
<dbReference type="InterPro" id="IPR000011">
    <property type="entry name" value="UBQ/SUMO-activ_enz_E1-like"/>
</dbReference>
<dbReference type="NCBIfam" id="TIGR01408">
    <property type="entry name" value="Ube1"/>
    <property type="match status" value="1"/>
</dbReference>
<evidence type="ECO:0000313" key="18">
    <source>
        <dbReference type="Ensembl" id="ENSLCNP00005033014.1"/>
    </source>
</evidence>
<dbReference type="InterPro" id="IPR042063">
    <property type="entry name" value="Ubi_acti_E1_SCCH"/>
</dbReference>
<evidence type="ECO:0000256" key="3">
    <source>
        <dbReference type="ARBA" id="ARBA00004496"/>
    </source>
</evidence>
<evidence type="ECO:0000256" key="7">
    <source>
        <dbReference type="ARBA" id="ARBA00022490"/>
    </source>
</evidence>
<dbReference type="InterPro" id="IPR033127">
    <property type="entry name" value="UBQ-activ_enz_E1_Cys_AS"/>
</dbReference>
<dbReference type="InterPro" id="IPR042302">
    <property type="entry name" value="E1_FCCH_sf"/>
</dbReference>
<dbReference type="InterPro" id="IPR019572">
    <property type="entry name" value="UBA_E1_SCCH"/>
</dbReference>
<dbReference type="Pfam" id="PF16190">
    <property type="entry name" value="E1_FCCH"/>
    <property type="match status" value="1"/>
</dbReference>
<evidence type="ECO:0000256" key="4">
    <source>
        <dbReference type="ARBA" id="ARBA00004906"/>
    </source>
</evidence>
<evidence type="ECO:0000256" key="15">
    <source>
        <dbReference type="RuleBase" id="RU000519"/>
    </source>
</evidence>
<dbReference type="InterPro" id="IPR018074">
    <property type="entry name" value="UBQ-activ_enz_E1_CS"/>
</dbReference>
<dbReference type="FunFam" id="3.50.50.80:FF:000001">
    <property type="entry name" value="ubiquitin-like modifier-activating enzyme 1"/>
    <property type="match status" value="1"/>
</dbReference>
<feature type="region of interest" description="Disordered" evidence="16">
    <location>
        <begin position="1"/>
        <end position="25"/>
    </location>
</feature>
<sequence>MSSSPLSKKRCVPGPDPETSTDCSSSYSVMFNMPLGPSNGMQKKGNETDIDEGLYSRQLYVLGHEAMRHLQTSTVLVSGLRGLGVEIAKNIILGGVKAVTLHDQGTAQWADLSSQFYLREEDIGKNRAEVSQPRLAELNSYVPVTIYTGALVEDFLTGFQVVVLTNAPLEDQLQVGEFCHSHGIKLVVADTRGLFGQLFCDFGEEMILSDSSGEQPLSAMVSMVTKDCPGVVTCLDEARHGFESGDFVSFTEVQGMNELNGTCPIEIKVLGPYTFSICDTSNFSEYIQGGIVHQVKVPKKISFKSLLASLAEPDFVVTDFAKYSRPGQLHIGFQALHQFCAQHGRSPRPHNEEDATELVTLAHAINAQALPAVRQDSLDEDLIRKLAYVAAGDLAPINAFIGGLAAQEVMKACSGKFMPIMQWLYFDALECLPEDRQALTEDKCLPCQNRYDGQVAVFGSDLQEKLGKQKYFLVGAGAIGCELLKNFAMIGLGCSEGAITVTDMDTIEKSNLNRQFLFRPWDVTKLKSDTAAAAVRQINPHIRVMSHQNRVGPDTEHIYDDSFFQNLDGVANALDNVDTRMYMDCRCVYYRKPLLESGTLGTKGNVQVVIPFLTESYSSSQDPPEKSIPICTLKNFPNAIEHTLQWARDEFEGLFKQPAENVNQYLIDSKFVERTLRLAGTQPLEMLEAVQRSLVLQRPQTWADCVTWAYHHWHSQYSNNIRQLLHNFPPEQLTSSGALFWSGPKRCPHPLIFDVSNPLHLDYVMAAANLFAQTYGLIGSQDRAAVAILLQSVHVPEFTPKSGVKIHVSDQELQNTSASVDDSRLQELKAMLPSPEKLRGFKMYPINFEKDDDSNFHMDFIVAASNLRAENYNIPPADRHKYYNQEWTLWDRFEVQGLQPNGEEMTLKQFLDYFKTEHKLEITMLSQGVSMLYSFFMPATKLRERLDQPMTEIVSRVSKRKLGSHVQALVLELCCNDESGEDVEVPYVRYSIC</sequence>
<dbReference type="Ensembl" id="ENSLCNT00005036856.1">
    <property type="protein sequence ID" value="ENSLCNP00005033014.1"/>
    <property type="gene ID" value="ENSLCNG00005021444.1"/>
</dbReference>
<evidence type="ECO:0000256" key="9">
    <source>
        <dbReference type="ARBA" id="ARBA00022741"/>
    </source>
</evidence>
<evidence type="ECO:0000256" key="11">
    <source>
        <dbReference type="ARBA" id="ARBA00022840"/>
    </source>
</evidence>
<feature type="active site" description="Glycyl thioester intermediate" evidence="14">
    <location>
        <position position="631"/>
    </location>
</feature>
<dbReference type="Gene3D" id="3.10.290.60">
    <property type="entry name" value="Ubiquitin-activating enzyme E1, UFD domain"/>
    <property type="match status" value="1"/>
</dbReference>
<evidence type="ECO:0000256" key="12">
    <source>
        <dbReference type="ARBA" id="ARBA00023242"/>
    </source>
</evidence>
<dbReference type="FunFam" id="3.40.50.720:FF:000015">
    <property type="entry name" value="Ubiquitin-activating enzyme E1 1"/>
    <property type="match status" value="1"/>
</dbReference>
<dbReference type="GO" id="GO:0005524">
    <property type="term" value="F:ATP binding"/>
    <property type="evidence" value="ECO:0007669"/>
    <property type="project" value="UniProtKB-KW"/>
</dbReference>
<evidence type="ECO:0000313" key="19">
    <source>
        <dbReference type="Proteomes" id="UP000472241"/>
    </source>
</evidence>
<dbReference type="UniPathway" id="UPA00143"/>
<dbReference type="FunFam" id="3.10.290.60:FF:000002">
    <property type="entry name" value="Ubiquitin-like modifier-activating enzyme 1"/>
    <property type="match status" value="1"/>
</dbReference>
<name>A0A667I344_LYNCA</name>
<dbReference type="InterPro" id="IPR018075">
    <property type="entry name" value="UBQ-activ_enz_E1"/>
</dbReference>
<dbReference type="PROSITE" id="PS00865">
    <property type="entry name" value="UBIQUITIN_ACTIVAT_2"/>
    <property type="match status" value="1"/>
</dbReference>
<dbReference type="SUPFAM" id="SSF69572">
    <property type="entry name" value="Activating enzymes of the ubiquitin-like proteins"/>
    <property type="match status" value="3"/>
</dbReference>
<dbReference type="FunFam" id="1.10.10.2660:FF:000001">
    <property type="entry name" value="Ubiquitin-activating enzyme E1 1"/>
    <property type="match status" value="1"/>
</dbReference>
<evidence type="ECO:0000256" key="13">
    <source>
        <dbReference type="ARBA" id="ARBA00030371"/>
    </source>
</evidence>
<dbReference type="CDD" id="cd01490">
    <property type="entry name" value="Ube1_repeat2"/>
    <property type="match status" value="1"/>
</dbReference>
<keyword evidence="10 15" id="KW-0833">Ubl conjugation pathway</keyword>
<dbReference type="GO" id="GO:0031510">
    <property type="term" value="C:SUMO activating enzyme complex"/>
    <property type="evidence" value="ECO:0007669"/>
    <property type="project" value="TreeGrafter"/>
</dbReference>
<dbReference type="PANTHER" id="PTHR10953:SF155">
    <property type="entry name" value="UBIQUITIN-LIKE MODIFIER-ACTIVATING ENZYME 1"/>
    <property type="match status" value="1"/>
</dbReference>
<evidence type="ECO:0000256" key="1">
    <source>
        <dbReference type="ARBA" id="ARBA00000488"/>
    </source>
</evidence>
<comment type="catalytic activity">
    <reaction evidence="1">
        <text>ATP + ubiquitin + [E1 ubiquitin-activating enzyme]-L-cysteine = AMP + diphosphate + S-ubiquitinyl-[E1 ubiquitin-activating enzyme]-L-cysteine.</text>
        <dbReference type="EC" id="6.2.1.45"/>
    </reaction>
</comment>
<dbReference type="AlphaFoldDB" id="A0A667I344"/>
<evidence type="ECO:0000256" key="10">
    <source>
        <dbReference type="ARBA" id="ARBA00022786"/>
    </source>
</evidence>
<dbReference type="PRINTS" id="PR01849">
    <property type="entry name" value="UBIQUITINACT"/>
</dbReference>
<dbReference type="Proteomes" id="UP000472241">
    <property type="component" value="Unplaced"/>
</dbReference>
<keyword evidence="11 15" id="KW-0067">ATP-binding</keyword>
<keyword evidence="12" id="KW-0539">Nucleus</keyword>
<dbReference type="InterPro" id="IPR045886">
    <property type="entry name" value="ThiF/MoeB/HesA"/>
</dbReference>
<dbReference type="GO" id="GO:0016925">
    <property type="term" value="P:protein sumoylation"/>
    <property type="evidence" value="ECO:0007669"/>
    <property type="project" value="TreeGrafter"/>
</dbReference>
<dbReference type="GO" id="GO:0005737">
    <property type="term" value="C:cytoplasm"/>
    <property type="evidence" value="ECO:0007669"/>
    <property type="project" value="TreeGrafter"/>
</dbReference>
<evidence type="ECO:0000256" key="14">
    <source>
        <dbReference type="PROSITE-ProRule" id="PRU10132"/>
    </source>
</evidence>
<reference evidence="18" key="2">
    <citation type="submission" date="2025-09" db="UniProtKB">
        <authorList>
            <consortium name="Ensembl"/>
        </authorList>
    </citation>
    <scope>IDENTIFICATION</scope>
</reference>
<accession>A0A667I344</accession>
<dbReference type="Gene3D" id="3.40.50.12550">
    <property type="entry name" value="Ubiquitin-activating enzyme E1, inactive adenylation domain, subdomain 2"/>
    <property type="match status" value="1"/>
</dbReference>
<proteinExistence type="inferred from homology"/>
<dbReference type="Gene3D" id="2.40.30.180">
    <property type="entry name" value="Ubiquitin-activating enzyme E1, FCCH domain"/>
    <property type="match status" value="1"/>
</dbReference>
<dbReference type="GO" id="GO:0004839">
    <property type="term" value="F:ubiquitin activating enzyme activity"/>
    <property type="evidence" value="ECO:0007669"/>
    <property type="project" value="UniProtKB-EC"/>
</dbReference>
<feature type="domain" description="Ubiquitin-activating enzyme E1 C-terminal" evidence="17">
    <location>
        <begin position="876"/>
        <end position="988"/>
    </location>
</feature>
<keyword evidence="19" id="KW-1185">Reference proteome</keyword>
<dbReference type="InterPro" id="IPR018965">
    <property type="entry name" value="Ub-activating_enz_E1_C"/>
</dbReference>
<dbReference type="Gene3D" id="1.10.10.2660">
    <property type="entry name" value="Ubiquitin-activating enzyme E1, SCCH domain"/>
    <property type="match status" value="1"/>
</dbReference>
<dbReference type="FunFam" id="3.40.50.12550:FF:000001">
    <property type="entry name" value="Ubiquitin-activating enzyme E1 1"/>
    <property type="match status" value="1"/>
</dbReference>
<comment type="subcellular location">
    <subcellularLocation>
        <location evidence="3">Cytoplasm</location>
    </subcellularLocation>
    <subcellularLocation>
        <location evidence="2">Nucleus</location>
    </subcellularLocation>
</comment>
<dbReference type="InterPro" id="IPR038252">
    <property type="entry name" value="UBA_E1_C_sf"/>
</dbReference>
<dbReference type="PROSITE" id="PS00536">
    <property type="entry name" value="UBIQUITIN_ACTIVAT_1"/>
    <property type="match status" value="1"/>
</dbReference>
<dbReference type="Gene3D" id="3.40.50.720">
    <property type="entry name" value="NAD(P)-binding Rossmann-like Domain"/>
    <property type="match status" value="1"/>
</dbReference>
<keyword evidence="8 15" id="KW-0436">Ligase</keyword>
<dbReference type="CDD" id="cd01491">
    <property type="entry name" value="Ube1_repeat1"/>
    <property type="match status" value="1"/>
</dbReference>
<evidence type="ECO:0000256" key="2">
    <source>
        <dbReference type="ARBA" id="ARBA00004123"/>
    </source>
</evidence>
<evidence type="ECO:0000256" key="16">
    <source>
        <dbReference type="SAM" id="MobiDB-lite"/>
    </source>
</evidence>
<dbReference type="Pfam" id="PF09358">
    <property type="entry name" value="E1_UFD"/>
    <property type="match status" value="1"/>
</dbReference>
<evidence type="ECO:0000256" key="5">
    <source>
        <dbReference type="ARBA" id="ARBA00005673"/>
    </source>
</evidence>
<evidence type="ECO:0000256" key="8">
    <source>
        <dbReference type="ARBA" id="ARBA00022598"/>
    </source>
</evidence>
<dbReference type="InterPro" id="IPR035985">
    <property type="entry name" value="Ubiquitin-activating_enz"/>
</dbReference>
<dbReference type="FunFam" id="2.40.30.180:FF:000001">
    <property type="entry name" value="ubiquitin-like modifier-activating enzyme 1"/>
    <property type="match status" value="1"/>
</dbReference>
<protein>
    <recommendedName>
        <fullName evidence="6">E1 ubiquitin-activating enzyme</fullName>
        <ecNumber evidence="6">6.2.1.45</ecNumber>
    </recommendedName>
    <alternativeName>
        <fullName evidence="13">Ubiquitin-activating enzyme E1</fullName>
    </alternativeName>
</protein>
<reference evidence="18" key="1">
    <citation type="submission" date="2025-08" db="UniProtKB">
        <authorList>
            <consortium name="Ensembl"/>
        </authorList>
    </citation>
    <scope>IDENTIFICATION</scope>
</reference>
<dbReference type="Pfam" id="PF16191">
    <property type="entry name" value="E1_4HB"/>
    <property type="match status" value="1"/>
</dbReference>
<dbReference type="PANTHER" id="PTHR10953">
    <property type="entry name" value="UBIQUITIN-ACTIVATING ENZYME E1"/>
    <property type="match status" value="1"/>
</dbReference>
<organism evidence="18 19">
    <name type="scientific">Lynx canadensis</name>
    <name type="common">Canada lynx</name>
    <name type="synonym">Felis canadensis</name>
    <dbReference type="NCBI Taxonomy" id="61383"/>
    <lineage>
        <taxon>Eukaryota</taxon>
        <taxon>Metazoa</taxon>
        <taxon>Chordata</taxon>
        <taxon>Craniata</taxon>
        <taxon>Vertebrata</taxon>
        <taxon>Euteleostomi</taxon>
        <taxon>Mammalia</taxon>
        <taxon>Eutheria</taxon>
        <taxon>Laurasiatheria</taxon>
        <taxon>Carnivora</taxon>
        <taxon>Feliformia</taxon>
        <taxon>Felidae</taxon>
        <taxon>Felinae</taxon>
        <taxon>Lynx</taxon>
    </lineage>
</organism>
<comment type="similarity">
    <text evidence="5 15">Belongs to the ubiquitin-activating E1 family.</text>
</comment>
<keyword evidence="7" id="KW-0963">Cytoplasm</keyword>
<comment type="pathway">
    <text evidence="4">Protein modification; protein ubiquitination.</text>
</comment>
<dbReference type="EC" id="6.2.1.45" evidence="6"/>
<dbReference type="InterPro" id="IPR032420">
    <property type="entry name" value="E1_4HB"/>
</dbReference>
<dbReference type="Gene3D" id="3.50.50.80">
    <property type="entry name" value="Ubiquitin-activating enzyme E1, inactive adenylation domain, subdomain 1"/>
    <property type="match status" value="1"/>
</dbReference>
<dbReference type="InterPro" id="IPR042449">
    <property type="entry name" value="Ub-E1_IAD_1"/>
</dbReference>
<dbReference type="GO" id="GO:0019948">
    <property type="term" value="F:SUMO activating enzyme activity"/>
    <property type="evidence" value="ECO:0007669"/>
    <property type="project" value="TreeGrafter"/>
</dbReference>
<evidence type="ECO:0000259" key="17">
    <source>
        <dbReference type="SMART" id="SM00985"/>
    </source>
</evidence>
<dbReference type="SMART" id="SM00985">
    <property type="entry name" value="UBA_e1_C"/>
    <property type="match status" value="1"/>
</dbReference>
<dbReference type="Pfam" id="PF10585">
    <property type="entry name" value="UBA_E1_SCCH"/>
    <property type="match status" value="1"/>
</dbReference>